<feature type="signal peptide" evidence="2">
    <location>
        <begin position="1"/>
        <end position="21"/>
    </location>
</feature>
<evidence type="ECO:0000313" key="5">
    <source>
        <dbReference type="Proteomes" id="UP000019426"/>
    </source>
</evidence>
<keyword evidence="5" id="KW-1185">Reference proteome</keyword>
<protein>
    <recommendedName>
        <fullName evidence="3">GerMN domain-containing protein</fullName>
    </recommendedName>
</protein>
<dbReference type="KEGG" id="clt:CM240_0817"/>
<dbReference type="Proteomes" id="UP000019426">
    <property type="component" value="Chromosome M2/40_rep1"/>
</dbReference>
<name>W6S122_9CLOT</name>
<evidence type="ECO:0000256" key="1">
    <source>
        <dbReference type="SAM" id="MobiDB-lite"/>
    </source>
</evidence>
<dbReference type="Pfam" id="PF10646">
    <property type="entry name" value="Germane"/>
    <property type="match status" value="1"/>
</dbReference>
<feature type="domain" description="GerMN" evidence="3">
    <location>
        <begin position="148"/>
        <end position="236"/>
    </location>
</feature>
<dbReference type="PATRIC" id="fig|1216932.3.peg.803"/>
<keyword evidence="2" id="KW-0732">Signal</keyword>
<dbReference type="EMBL" id="HG917868">
    <property type="protein sequence ID" value="CDM67982.1"/>
    <property type="molecule type" value="Genomic_DNA"/>
</dbReference>
<sequence>MKKLTIILLLICLICSLSSCEKESSKKATENTSKNKTISNNNADISDKSAKEKNNQNNTTNEESIPEPTITEDNSINNITTVTDGTTTVDNASTVIDNNVPTYAQPIQEPEQLPSVENTSNTKKKVVRIFSYNSLNDSISYFDKEVEVIDGALTKTLVEALKDPSIAAIPADAYVRSASIDRNNDMISINFGDKFIDTTKVGSTSEYYVLTATINTFCYNFGVSKALITQNGNPYESGHVSMAPGQTFSANYSECYSK</sequence>
<dbReference type="PROSITE" id="PS51257">
    <property type="entry name" value="PROKAR_LIPOPROTEIN"/>
    <property type="match status" value="1"/>
</dbReference>
<feature type="compositionally biased region" description="Low complexity" evidence="1">
    <location>
        <begin position="31"/>
        <end position="42"/>
    </location>
</feature>
<gene>
    <name evidence="4" type="ORF">CM240_0817</name>
</gene>
<feature type="chain" id="PRO_5039704905" description="GerMN domain-containing protein" evidence="2">
    <location>
        <begin position="22"/>
        <end position="258"/>
    </location>
</feature>
<dbReference type="AlphaFoldDB" id="W6S122"/>
<dbReference type="InterPro" id="IPR019606">
    <property type="entry name" value="GerMN"/>
</dbReference>
<accession>W6S122</accession>
<dbReference type="RefSeq" id="WP_044036723.1">
    <property type="nucleotide sequence ID" value="NZ_HG917868.1"/>
</dbReference>
<dbReference type="OrthoDB" id="1683231at2"/>
<evidence type="ECO:0000259" key="3">
    <source>
        <dbReference type="Pfam" id="PF10646"/>
    </source>
</evidence>
<organism evidence="4 5">
    <name type="scientific">Clostridium bornimense</name>
    <dbReference type="NCBI Taxonomy" id="1216932"/>
    <lineage>
        <taxon>Bacteria</taxon>
        <taxon>Bacillati</taxon>
        <taxon>Bacillota</taxon>
        <taxon>Clostridia</taxon>
        <taxon>Eubacteriales</taxon>
        <taxon>Clostridiaceae</taxon>
        <taxon>Clostridium</taxon>
    </lineage>
</organism>
<reference evidence="4 5" key="1">
    <citation type="submission" date="2013-11" db="EMBL/GenBank/DDBJ databases">
        <title>Complete genome sequence of Clostridum sp. M2/40.</title>
        <authorList>
            <person name="Wibberg D."/>
            <person name="Puehler A."/>
            <person name="Schlueter A."/>
        </authorList>
    </citation>
    <scope>NUCLEOTIDE SEQUENCE [LARGE SCALE GENOMIC DNA]</scope>
    <source>
        <strain evidence="5">M2/40</strain>
    </source>
</reference>
<feature type="region of interest" description="Disordered" evidence="1">
    <location>
        <begin position="24"/>
        <end position="74"/>
    </location>
</feature>
<dbReference type="HOGENOM" id="CLU_1076465_0_0_9"/>
<feature type="compositionally biased region" description="Basic and acidic residues" evidence="1">
    <location>
        <begin position="45"/>
        <end position="54"/>
    </location>
</feature>
<evidence type="ECO:0000256" key="2">
    <source>
        <dbReference type="SAM" id="SignalP"/>
    </source>
</evidence>
<proteinExistence type="predicted"/>
<evidence type="ECO:0000313" key="4">
    <source>
        <dbReference type="EMBL" id="CDM67982.1"/>
    </source>
</evidence>